<dbReference type="GO" id="GO:0015297">
    <property type="term" value="F:antiporter activity"/>
    <property type="evidence" value="ECO:0007669"/>
    <property type="project" value="InterPro"/>
</dbReference>
<comment type="similarity">
    <text evidence="1">Belongs to the multi antimicrobial extrusion (MATE) (TC 2.A.66.1) family.</text>
</comment>
<reference evidence="4" key="2">
    <citation type="submission" date="2025-08" db="UniProtKB">
        <authorList>
            <consortium name="RefSeq"/>
        </authorList>
    </citation>
    <scope>IDENTIFICATION</scope>
    <source>
        <tissue evidence="4">Leaves</tissue>
    </source>
</reference>
<reference evidence="3" key="1">
    <citation type="journal article" date="2025" name="Foods">
        <title>Unveiling the Microbial Signatures of Arabica Coffee Cherries: Insights into Ripeness Specific Diversity, Functional Traits, and Implications for Quality and Safety.</title>
        <authorList>
            <consortium name="RefSeq"/>
            <person name="Tenea G.N."/>
            <person name="Cifuentes V."/>
            <person name="Reyes P."/>
            <person name="Cevallos-Vallejos M."/>
        </authorList>
    </citation>
    <scope>NUCLEOTIDE SEQUENCE [LARGE SCALE GENOMIC DNA]</scope>
</reference>
<dbReference type="GO" id="GO:0042910">
    <property type="term" value="F:xenobiotic transmembrane transporter activity"/>
    <property type="evidence" value="ECO:0007669"/>
    <property type="project" value="InterPro"/>
</dbReference>
<organism evidence="3 4">
    <name type="scientific">Coffea arabica</name>
    <name type="common">Arabian coffee</name>
    <dbReference type="NCBI Taxonomy" id="13443"/>
    <lineage>
        <taxon>Eukaryota</taxon>
        <taxon>Viridiplantae</taxon>
        <taxon>Streptophyta</taxon>
        <taxon>Embryophyta</taxon>
        <taxon>Tracheophyta</taxon>
        <taxon>Spermatophyta</taxon>
        <taxon>Magnoliopsida</taxon>
        <taxon>eudicotyledons</taxon>
        <taxon>Gunneridae</taxon>
        <taxon>Pentapetalae</taxon>
        <taxon>asterids</taxon>
        <taxon>lamiids</taxon>
        <taxon>Gentianales</taxon>
        <taxon>Rubiaceae</taxon>
        <taxon>Ixoroideae</taxon>
        <taxon>Gardenieae complex</taxon>
        <taxon>Bertiereae - Coffeeae clade</taxon>
        <taxon>Coffeeae</taxon>
        <taxon>Coffea</taxon>
    </lineage>
</organism>
<evidence type="ECO:0000313" key="3">
    <source>
        <dbReference type="Proteomes" id="UP001652660"/>
    </source>
</evidence>
<dbReference type="Pfam" id="PF01554">
    <property type="entry name" value="MatE"/>
    <property type="match status" value="1"/>
</dbReference>
<dbReference type="OrthoDB" id="2126698at2759"/>
<dbReference type="InterPro" id="IPR002528">
    <property type="entry name" value="MATE_fam"/>
</dbReference>
<evidence type="ECO:0000313" key="4">
    <source>
        <dbReference type="RefSeq" id="XP_027093936.1"/>
    </source>
</evidence>
<keyword evidence="3" id="KW-1185">Reference proteome</keyword>
<name>A0A6P6UUA8_COFAR</name>
<dbReference type="PANTHER" id="PTHR11206">
    <property type="entry name" value="MULTIDRUG RESISTANCE PROTEIN"/>
    <property type="match status" value="1"/>
</dbReference>
<gene>
    <name evidence="4" type="primary">LOC113714333</name>
</gene>
<keyword evidence="2" id="KW-1133">Transmembrane helix</keyword>
<dbReference type="Proteomes" id="UP001652660">
    <property type="component" value="Chromosome 10c"/>
</dbReference>
<feature type="transmembrane region" description="Helical" evidence="2">
    <location>
        <begin position="35"/>
        <end position="62"/>
    </location>
</feature>
<dbReference type="RefSeq" id="XP_027093936.1">
    <property type="nucleotide sequence ID" value="XM_027238135.2"/>
</dbReference>
<keyword evidence="2" id="KW-0472">Membrane</keyword>
<evidence type="ECO:0000256" key="2">
    <source>
        <dbReference type="SAM" id="Phobius"/>
    </source>
</evidence>
<dbReference type="GeneID" id="113714333"/>
<feature type="transmembrane region" description="Helical" evidence="2">
    <location>
        <begin position="117"/>
        <end position="138"/>
    </location>
</feature>
<keyword evidence="2" id="KW-0812">Transmembrane</keyword>
<protein>
    <submittedName>
        <fullName evidence="4">Protein DETOXIFICATION 33 isoform X1</fullName>
    </submittedName>
</protein>
<dbReference type="AlphaFoldDB" id="A0A6P6UUA8"/>
<sequence>MGNWGELLLDGHPGEGELQKNVGIGKRFGIESKKLWMIAGPITLGAICQYSLNAITLTFVGFVGEIELAAVSIGNSVISGLAFRLMLGIGSALETLCGQAFGAGQIRILGIYMQRSWIIVVTTATILLPIFIFAPPVLEFFGETTVISRAAGQQY</sequence>
<proteinExistence type="inferred from homology"/>
<dbReference type="GO" id="GO:0016020">
    <property type="term" value="C:membrane"/>
    <property type="evidence" value="ECO:0007669"/>
    <property type="project" value="InterPro"/>
</dbReference>
<evidence type="ECO:0000256" key="1">
    <source>
        <dbReference type="ARBA" id="ARBA00010199"/>
    </source>
</evidence>
<accession>A0A6P6UUA8</accession>